<dbReference type="RefSeq" id="WP_015901787.1">
    <property type="nucleotide sequence ID" value="NC_012115.1"/>
</dbReference>
<proteinExistence type="predicted"/>
<organism evidence="1 2">
    <name type="scientific">Nautilia profundicola (strain ATCC BAA-1463 / DSM 18972 / AmH)</name>
    <dbReference type="NCBI Taxonomy" id="598659"/>
    <lineage>
        <taxon>Bacteria</taxon>
        <taxon>Pseudomonadati</taxon>
        <taxon>Campylobacterota</taxon>
        <taxon>Epsilonproteobacteria</taxon>
        <taxon>Nautiliales</taxon>
        <taxon>Nautiliaceae</taxon>
        <taxon>Nautilia</taxon>
    </lineage>
</organism>
<dbReference type="KEGG" id="nam:NAMH_0220"/>
<dbReference type="Proteomes" id="UP000000448">
    <property type="component" value="Chromosome"/>
</dbReference>
<reference evidence="1 2" key="1">
    <citation type="journal article" date="2009" name="PLoS Genet.">
        <title>Adaptations to submarine hydrothermal environments exemplified by the genome of Nautilia profundicola.</title>
        <authorList>
            <person name="Campbell B.J."/>
            <person name="Smith J.L."/>
            <person name="Hanson T.E."/>
            <person name="Klotz M.G."/>
            <person name="Stein L.Y."/>
            <person name="Lee C.K."/>
            <person name="Wu D."/>
            <person name="Robinson J.M."/>
            <person name="Khouri H.M."/>
            <person name="Eisen J.A."/>
            <person name="Cary S.C."/>
        </authorList>
    </citation>
    <scope>NUCLEOTIDE SEQUENCE [LARGE SCALE GENOMIC DNA]</scope>
    <source>
        <strain evidence="2">ATCC BAA-1463 / DSM 18972 / AmH</strain>
    </source>
</reference>
<protein>
    <submittedName>
        <fullName evidence="1">Uncharacterized protein</fullName>
    </submittedName>
</protein>
<name>B9L7N6_NAUPA</name>
<dbReference type="AlphaFoldDB" id="B9L7N6"/>
<accession>B9L7N6</accession>
<dbReference type="EMBL" id="CP001279">
    <property type="protein sequence ID" value="ACM92735.1"/>
    <property type="molecule type" value="Genomic_DNA"/>
</dbReference>
<evidence type="ECO:0000313" key="1">
    <source>
        <dbReference type="EMBL" id="ACM92735.1"/>
    </source>
</evidence>
<sequence>MKNSGGELKMANGKLINEIIGYEPNINVGVTSEELKDLIDSEERNVDLLDEDLNAKRFYYFIVCDKKREIKPLFRALRNGGYMISLVEMDDNELYDIGFSALNRMDGMLIAKKVHSWNDW</sequence>
<evidence type="ECO:0000313" key="2">
    <source>
        <dbReference type="Proteomes" id="UP000000448"/>
    </source>
</evidence>
<keyword evidence="2" id="KW-1185">Reference proteome</keyword>
<gene>
    <name evidence="1" type="ordered locus">NAMH_0220</name>
</gene>
<dbReference type="HOGENOM" id="CLU_2047166_0_0_7"/>
<dbReference type="STRING" id="598659.NAMH_0220"/>